<dbReference type="AlphaFoldDB" id="A0A3B7MPI6"/>
<evidence type="ECO:0000313" key="2">
    <source>
        <dbReference type="Proteomes" id="UP000263900"/>
    </source>
</evidence>
<reference evidence="1 2" key="1">
    <citation type="submission" date="2018-09" db="EMBL/GenBank/DDBJ databases">
        <title>Genome sequencing of strain 6GH32-13.</title>
        <authorList>
            <person name="Weon H.-Y."/>
            <person name="Heo J."/>
            <person name="Kwon S.-W."/>
        </authorList>
    </citation>
    <scope>NUCLEOTIDE SEQUENCE [LARGE SCALE GENOMIC DNA]</scope>
    <source>
        <strain evidence="1 2">5GH32-13</strain>
    </source>
</reference>
<dbReference type="EMBL" id="CP032157">
    <property type="protein sequence ID" value="AXY74896.1"/>
    <property type="molecule type" value="Genomic_DNA"/>
</dbReference>
<dbReference type="RefSeq" id="WP_119050779.1">
    <property type="nucleotide sequence ID" value="NZ_CP032157.1"/>
</dbReference>
<keyword evidence="2" id="KW-1185">Reference proteome</keyword>
<dbReference type="OrthoDB" id="277376at2"/>
<protein>
    <recommendedName>
        <fullName evidence="3">DUF3800 domain-containing protein</fullName>
    </recommendedName>
</protein>
<evidence type="ECO:0008006" key="3">
    <source>
        <dbReference type="Google" id="ProtNLM"/>
    </source>
</evidence>
<evidence type="ECO:0000313" key="1">
    <source>
        <dbReference type="EMBL" id="AXY74896.1"/>
    </source>
</evidence>
<proteinExistence type="predicted"/>
<sequence>MTEAIKRYLFIDESGDPVFYGNRKKLLIGTTGFQPYLILGMIETVDRKSLRKSVVNFMDNIKADNLYNSIASVTNEKGWYVHARGDHPEIRAKFFELLRNLQGYQAHVVIAKKNIDIFNRKHNNNPAEFYFDVLHHLLNGRLNNSSHHYNLYLSQRGNNTLHRFQNAVAKALHADETKTYVNMPCHLEIVPAIEMPEFSIIDYLIWAIQRKLLQGENRFFNAVKDKFLTIVDLYNEDIKN</sequence>
<gene>
    <name evidence="1" type="ORF">D3H65_13260</name>
</gene>
<name>A0A3B7MPI6_9BACT</name>
<organism evidence="1 2">
    <name type="scientific">Paraflavitalea soli</name>
    <dbReference type="NCBI Taxonomy" id="2315862"/>
    <lineage>
        <taxon>Bacteria</taxon>
        <taxon>Pseudomonadati</taxon>
        <taxon>Bacteroidota</taxon>
        <taxon>Chitinophagia</taxon>
        <taxon>Chitinophagales</taxon>
        <taxon>Chitinophagaceae</taxon>
        <taxon>Paraflavitalea</taxon>
    </lineage>
</organism>
<dbReference type="Proteomes" id="UP000263900">
    <property type="component" value="Chromosome"/>
</dbReference>
<dbReference type="KEGG" id="pseg:D3H65_13260"/>
<accession>A0A3B7MPI6</accession>